<dbReference type="EMBL" id="CP003167">
    <property type="protein sequence ID" value="AGB02520.1"/>
    <property type="molecule type" value="Genomic_DNA"/>
</dbReference>
<dbReference type="GeneID" id="14307875"/>
<evidence type="ECO:0000313" key="1">
    <source>
        <dbReference type="EMBL" id="AGB02520.1"/>
    </source>
</evidence>
<dbReference type="HOGENOM" id="CLU_1187921_0_0_2"/>
<evidence type="ECO:0008006" key="3">
    <source>
        <dbReference type="Google" id="ProtNLM"/>
    </source>
</evidence>
<name>L0HER5_METFS</name>
<reference evidence="2" key="1">
    <citation type="submission" date="2011-12" db="EMBL/GenBank/DDBJ databases">
        <title>Complete sequence of Methanoregula formicicum SMSP.</title>
        <authorList>
            <person name="Lucas S."/>
            <person name="Han J."/>
            <person name="Lapidus A."/>
            <person name="Cheng J.-F."/>
            <person name="Goodwin L."/>
            <person name="Pitluck S."/>
            <person name="Peters L."/>
            <person name="Ovchinnikova G."/>
            <person name="Teshima H."/>
            <person name="Detter J.C."/>
            <person name="Han C."/>
            <person name="Tapia R."/>
            <person name="Land M."/>
            <person name="Hauser L."/>
            <person name="Kyrpides N."/>
            <person name="Ivanova N."/>
            <person name="Pagani I."/>
            <person name="Imachi H."/>
            <person name="Tamaki H."/>
            <person name="Sekiguchi Y."/>
            <person name="Kamagata Y."/>
            <person name="Cadillo-Quiroz H."/>
            <person name="Zinder S."/>
            <person name="Liu W.-T."/>
            <person name="Woyke T."/>
        </authorList>
    </citation>
    <scope>NUCLEOTIDE SEQUENCE [LARGE SCALE GENOMIC DNA]</scope>
    <source>
        <strain evidence="2">DSM 22288 / NBRC 105244 / SMSP</strain>
    </source>
</reference>
<accession>L0HER5</accession>
<gene>
    <name evidence="1" type="ordered locus">Metfor_1486</name>
</gene>
<dbReference type="AlphaFoldDB" id="L0HER5"/>
<dbReference type="RefSeq" id="WP_015285483.1">
    <property type="nucleotide sequence ID" value="NC_019943.1"/>
</dbReference>
<proteinExistence type="predicted"/>
<keyword evidence="2" id="KW-1185">Reference proteome</keyword>
<reference evidence="1 2" key="2">
    <citation type="journal article" date="2014" name="Genome Announc.">
        <title>Complete Genome Sequence of Methanoregula formicica SMSPT, a Mesophilic Hydrogenotrophic Methanogen Isolated from a Methanogenic Upflow Anaerobic Sludge Blanket Reactor.</title>
        <authorList>
            <person name="Yamamoto K."/>
            <person name="Tamaki H."/>
            <person name="Cadillo-Quiroz H."/>
            <person name="Imachi H."/>
            <person name="Kyrpides N."/>
            <person name="Woyke T."/>
            <person name="Goodwin L."/>
            <person name="Zinder S.H."/>
            <person name="Kamagata Y."/>
            <person name="Liu W.T."/>
        </authorList>
    </citation>
    <scope>NUCLEOTIDE SEQUENCE [LARGE SCALE GENOMIC DNA]</scope>
    <source>
        <strain evidence="2">DSM 22288 / NBRC 105244 / SMSP</strain>
    </source>
</reference>
<evidence type="ECO:0000313" key="2">
    <source>
        <dbReference type="Proteomes" id="UP000010824"/>
    </source>
</evidence>
<protein>
    <recommendedName>
        <fullName evidence="3">CHAT domain-containing protein</fullName>
    </recommendedName>
</protein>
<dbReference type="KEGG" id="mfo:Metfor_1486"/>
<sequence>MSSTALLVIEGLWWTPEEKPKRPSVLLFLQGLESVQGDFNIYYSNFYEKVGFRRALEDDLTNTKEDRLFLYIAAHGTGKRIGGLKAKTGMKLPAMFKAVKNAARYSNIEGVLIGSCSVGNNIDDFIATTKNSHIAWIFGYTCEISWVASTLIDVSIFEHLMKLSKSDLKDRKKILNAFVKALRRFNGDYILCKQKGGNVALKNAITLVVQSRTPGEKPQDETKYILEKLGWDKK</sequence>
<dbReference type="InParanoid" id="L0HER5"/>
<dbReference type="OrthoDB" id="377976at2157"/>
<dbReference type="Proteomes" id="UP000010824">
    <property type="component" value="Chromosome"/>
</dbReference>
<organism evidence="1 2">
    <name type="scientific">Methanoregula formicica (strain DSM 22288 / NBRC 105244 / SMSP)</name>
    <dbReference type="NCBI Taxonomy" id="593750"/>
    <lineage>
        <taxon>Archaea</taxon>
        <taxon>Methanobacteriati</taxon>
        <taxon>Methanobacteriota</taxon>
        <taxon>Stenosarchaea group</taxon>
        <taxon>Methanomicrobia</taxon>
        <taxon>Methanomicrobiales</taxon>
        <taxon>Methanoregulaceae</taxon>
        <taxon>Methanoregula</taxon>
    </lineage>
</organism>